<reference evidence="2" key="1">
    <citation type="journal article" date="2022" name="bioRxiv">
        <title>Sequencing and chromosome-scale assembly of the giantPleurodeles waltlgenome.</title>
        <authorList>
            <person name="Brown T."/>
            <person name="Elewa A."/>
            <person name="Iarovenko S."/>
            <person name="Subramanian E."/>
            <person name="Araus A.J."/>
            <person name="Petzold A."/>
            <person name="Susuki M."/>
            <person name="Suzuki K.-i.T."/>
            <person name="Hayashi T."/>
            <person name="Toyoda A."/>
            <person name="Oliveira C."/>
            <person name="Osipova E."/>
            <person name="Leigh N.D."/>
            <person name="Simon A."/>
            <person name="Yun M.H."/>
        </authorList>
    </citation>
    <scope>NUCLEOTIDE SEQUENCE</scope>
    <source>
        <strain evidence="2">20211129_DDA</strain>
        <tissue evidence="2">Liver</tissue>
    </source>
</reference>
<evidence type="ECO:0000313" key="2">
    <source>
        <dbReference type="EMBL" id="KAJ1088542.1"/>
    </source>
</evidence>
<name>A0AAV7LAI7_PLEWA</name>
<accession>A0AAV7LAI7</accession>
<sequence>MEGRSPHPYCRLVCSTNFAPTGYTTLRPGSPFAQQSDARTAKGLQVGINPPPHPVSASFSVPAARQSFSVRL</sequence>
<evidence type="ECO:0000313" key="3">
    <source>
        <dbReference type="Proteomes" id="UP001066276"/>
    </source>
</evidence>
<evidence type="ECO:0000256" key="1">
    <source>
        <dbReference type="SAM" id="MobiDB-lite"/>
    </source>
</evidence>
<comment type="caution">
    <text evidence="2">The sequence shown here is derived from an EMBL/GenBank/DDBJ whole genome shotgun (WGS) entry which is preliminary data.</text>
</comment>
<gene>
    <name evidence="2" type="ORF">NDU88_001699</name>
</gene>
<dbReference type="AlphaFoldDB" id="A0AAV7LAI7"/>
<proteinExistence type="predicted"/>
<feature type="region of interest" description="Disordered" evidence="1">
    <location>
        <begin position="28"/>
        <end position="59"/>
    </location>
</feature>
<dbReference type="EMBL" id="JANPWB010000015">
    <property type="protein sequence ID" value="KAJ1088542.1"/>
    <property type="molecule type" value="Genomic_DNA"/>
</dbReference>
<dbReference type="Proteomes" id="UP001066276">
    <property type="component" value="Chromosome 11"/>
</dbReference>
<protein>
    <submittedName>
        <fullName evidence="2">Uncharacterized protein</fullName>
    </submittedName>
</protein>
<keyword evidence="3" id="KW-1185">Reference proteome</keyword>
<organism evidence="2 3">
    <name type="scientific">Pleurodeles waltl</name>
    <name type="common">Iberian ribbed newt</name>
    <dbReference type="NCBI Taxonomy" id="8319"/>
    <lineage>
        <taxon>Eukaryota</taxon>
        <taxon>Metazoa</taxon>
        <taxon>Chordata</taxon>
        <taxon>Craniata</taxon>
        <taxon>Vertebrata</taxon>
        <taxon>Euteleostomi</taxon>
        <taxon>Amphibia</taxon>
        <taxon>Batrachia</taxon>
        <taxon>Caudata</taxon>
        <taxon>Salamandroidea</taxon>
        <taxon>Salamandridae</taxon>
        <taxon>Pleurodelinae</taxon>
        <taxon>Pleurodeles</taxon>
    </lineage>
</organism>